<dbReference type="Gene3D" id="2.40.260.10">
    <property type="entry name" value="Sortase"/>
    <property type="match status" value="1"/>
</dbReference>
<evidence type="ECO:0000313" key="2">
    <source>
        <dbReference type="EMBL" id="PIR45220.1"/>
    </source>
</evidence>
<evidence type="ECO:0008006" key="4">
    <source>
        <dbReference type="Google" id="ProtNLM"/>
    </source>
</evidence>
<dbReference type="InterPro" id="IPR023365">
    <property type="entry name" value="Sortase_dom-sf"/>
</dbReference>
<dbReference type="InterPro" id="IPR005754">
    <property type="entry name" value="Sortase"/>
</dbReference>
<dbReference type="CDD" id="cd05829">
    <property type="entry name" value="Sortase_F"/>
    <property type="match status" value="1"/>
</dbReference>
<protein>
    <recommendedName>
        <fullName evidence="4">Class F sortase</fullName>
    </recommendedName>
</protein>
<evidence type="ECO:0000256" key="1">
    <source>
        <dbReference type="ARBA" id="ARBA00022801"/>
    </source>
</evidence>
<organism evidence="2 3">
    <name type="scientific">Candidatus Vogelbacteria bacterium CG10_big_fil_rev_8_21_14_0_10_51_16</name>
    <dbReference type="NCBI Taxonomy" id="1975045"/>
    <lineage>
        <taxon>Bacteria</taxon>
        <taxon>Candidatus Vogeliibacteriota</taxon>
    </lineage>
</organism>
<accession>A0A2H0RFL8</accession>
<dbReference type="EMBL" id="PCYI01000003">
    <property type="protein sequence ID" value="PIR45220.1"/>
    <property type="molecule type" value="Genomic_DNA"/>
</dbReference>
<gene>
    <name evidence="2" type="ORF">COV10_00535</name>
</gene>
<reference evidence="2 3" key="1">
    <citation type="submission" date="2017-09" db="EMBL/GenBank/DDBJ databases">
        <title>Depth-based differentiation of microbial function through sediment-hosted aquifers and enrichment of novel symbionts in the deep terrestrial subsurface.</title>
        <authorList>
            <person name="Probst A.J."/>
            <person name="Ladd B."/>
            <person name="Jarett J.K."/>
            <person name="Geller-Mcgrath D.E."/>
            <person name="Sieber C.M."/>
            <person name="Emerson J.B."/>
            <person name="Anantharaman K."/>
            <person name="Thomas B.C."/>
            <person name="Malmstrom R."/>
            <person name="Stieglmeier M."/>
            <person name="Klingl A."/>
            <person name="Woyke T."/>
            <person name="Ryan C.M."/>
            <person name="Banfield J.F."/>
        </authorList>
    </citation>
    <scope>NUCLEOTIDE SEQUENCE [LARGE SCALE GENOMIC DNA]</scope>
    <source>
        <strain evidence="2">CG10_big_fil_rev_8_21_14_0_10_51_16</strain>
    </source>
</reference>
<sequence length="212" mass="23650">MFLIFAVKLMRPERSPQSLPPVIVLFGLVFLPFLFFHHRSEGSIRVGTGSEQKGDAVLLEQKRASLGLPVRLRIPSIGVDTPFEYVGLTKSGAIGVPKERSNVAWFTHGPHPGESGTAIVVGHYGWGNKKSSVFDNLHKLGKGDKLYIEDEEGETTTFVVRESRKYDKHEDPPELFGLADGRSYLNLITCDGEWDATSKTYSQRLVVFTEKE</sequence>
<evidence type="ECO:0000313" key="3">
    <source>
        <dbReference type="Proteomes" id="UP000228767"/>
    </source>
</evidence>
<dbReference type="Pfam" id="PF04203">
    <property type="entry name" value="Sortase"/>
    <property type="match status" value="1"/>
</dbReference>
<comment type="caution">
    <text evidence="2">The sequence shown here is derived from an EMBL/GenBank/DDBJ whole genome shotgun (WGS) entry which is preliminary data.</text>
</comment>
<dbReference type="Proteomes" id="UP000228767">
    <property type="component" value="Unassembled WGS sequence"/>
</dbReference>
<dbReference type="GO" id="GO:0016787">
    <property type="term" value="F:hydrolase activity"/>
    <property type="evidence" value="ECO:0007669"/>
    <property type="project" value="UniProtKB-KW"/>
</dbReference>
<keyword evidence="1" id="KW-0378">Hydrolase</keyword>
<dbReference type="AlphaFoldDB" id="A0A2H0RFL8"/>
<proteinExistence type="predicted"/>
<dbReference type="SUPFAM" id="SSF63817">
    <property type="entry name" value="Sortase"/>
    <property type="match status" value="1"/>
</dbReference>
<dbReference type="InterPro" id="IPR042001">
    <property type="entry name" value="Sortase_F"/>
</dbReference>
<name>A0A2H0RFL8_9BACT</name>